<organism evidence="1 2">
    <name type="scientific">Strongyloides venezuelensis</name>
    <name type="common">Threadworm</name>
    <dbReference type="NCBI Taxonomy" id="75913"/>
    <lineage>
        <taxon>Eukaryota</taxon>
        <taxon>Metazoa</taxon>
        <taxon>Ecdysozoa</taxon>
        <taxon>Nematoda</taxon>
        <taxon>Chromadorea</taxon>
        <taxon>Rhabditida</taxon>
        <taxon>Tylenchina</taxon>
        <taxon>Panagrolaimomorpha</taxon>
        <taxon>Strongyloidoidea</taxon>
        <taxon>Strongyloididae</taxon>
        <taxon>Strongyloides</taxon>
    </lineage>
</organism>
<accession>A0A0K0EX55</accession>
<dbReference type="Proteomes" id="UP000035680">
    <property type="component" value="Unassembled WGS sequence"/>
</dbReference>
<reference evidence="2" key="2">
    <citation type="submission" date="2015-08" db="UniProtKB">
        <authorList>
            <consortium name="WormBaseParasite"/>
        </authorList>
    </citation>
    <scope>IDENTIFICATION</scope>
</reference>
<dbReference type="AlphaFoldDB" id="A0A0K0EX55"/>
<keyword evidence="1" id="KW-1185">Reference proteome</keyword>
<dbReference type="WBParaSite" id="SVE_0110900.1">
    <property type="protein sequence ID" value="SVE_0110900.1"/>
    <property type="gene ID" value="SVE_0110900"/>
</dbReference>
<evidence type="ECO:0000313" key="2">
    <source>
        <dbReference type="WBParaSite" id="SVE_0110900.1"/>
    </source>
</evidence>
<sequence>MLSPVIRNGMQLYKTNNYSHQRTKNLKNQGINNFKINNTMKSGTKQKITPDQNLSKPVGRSNLGSKTNITILEKITEGEELDTSIILQSQSSKEKDETNCCIFNKNYTNDHKKKVFRRITDTCTNSVYRLYYRLKNKRRTNSEKVAKESAVNKKYNKNEISQDSKDNKTLLD</sequence>
<evidence type="ECO:0000313" key="1">
    <source>
        <dbReference type="Proteomes" id="UP000035680"/>
    </source>
</evidence>
<name>A0A0K0EX55_STRVS</name>
<protein>
    <submittedName>
        <fullName evidence="2">Uncharacterized protein</fullName>
    </submittedName>
</protein>
<reference evidence="1" key="1">
    <citation type="submission" date="2014-07" db="EMBL/GenBank/DDBJ databases">
        <authorList>
            <person name="Martin A.A"/>
            <person name="De Silva N."/>
        </authorList>
    </citation>
    <scope>NUCLEOTIDE SEQUENCE</scope>
</reference>
<proteinExistence type="predicted"/>